<name>A0A6P3WWS5_DINQU</name>
<evidence type="ECO:0000256" key="10">
    <source>
        <dbReference type="ARBA" id="ARBA00023201"/>
    </source>
</evidence>
<keyword evidence="7" id="KW-0915">Sodium</keyword>
<keyword evidence="10 12" id="KW-0739">Sodium transport</keyword>
<evidence type="ECO:0000256" key="7">
    <source>
        <dbReference type="ARBA" id="ARBA00023053"/>
    </source>
</evidence>
<gene>
    <name evidence="15" type="primary">LOC106742286</name>
</gene>
<dbReference type="GO" id="GO:0005886">
    <property type="term" value="C:plasma membrane"/>
    <property type="evidence" value="ECO:0007669"/>
    <property type="project" value="TreeGrafter"/>
</dbReference>
<evidence type="ECO:0000256" key="13">
    <source>
        <dbReference type="SAM" id="Phobius"/>
    </source>
</evidence>
<evidence type="ECO:0000256" key="6">
    <source>
        <dbReference type="ARBA" id="ARBA00022989"/>
    </source>
</evidence>
<evidence type="ECO:0000256" key="12">
    <source>
        <dbReference type="RuleBase" id="RU000679"/>
    </source>
</evidence>
<dbReference type="InterPro" id="IPR001873">
    <property type="entry name" value="ENaC"/>
</dbReference>
<keyword evidence="14" id="KW-1185">Reference proteome</keyword>
<keyword evidence="3 12" id="KW-0813">Transport</keyword>
<dbReference type="AlphaFoldDB" id="A0A6P3WWS5"/>
<evidence type="ECO:0000313" key="14">
    <source>
        <dbReference type="Proteomes" id="UP000515204"/>
    </source>
</evidence>
<dbReference type="Proteomes" id="UP000515204">
    <property type="component" value="Unplaced"/>
</dbReference>
<keyword evidence="6 13" id="KW-1133">Transmembrane helix</keyword>
<comment type="subcellular location">
    <subcellularLocation>
        <location evidence="1">Membrane</location>
        <topology evidence="1">Multi-pass membrane protein</topology>
    </subcellularLocation>
</comment>
<dbReference type="Gene3D" id="1.10.287.770">
    <property type="entry name" value="YojJ-like"/>
    <property type="match status" value="1"/>
</dbReference>
<evidence type="ECO:0000256" key="3">
    <source>
        <dbReference type="ARBA" id="ARBA00022448"/>
    </source>
</evidence>
<accession>A0A6P3WWS5</accession>
<reference evidence="15" key="1">
    <citation type="submission" date="2025-08" db="UniProtKB">
        <authorList>
            <consortium name="RefSeq"/>
        </authorList>
    </citation>
    <scope>IDENTIFICATION</scope>
</reference>
<evidence type="ECO:0000256" key="8">
    <source>
        <dbReference type="ARBA" id="ARBA00023065"/>
    </source>
</evidence>
<organism evidence="14 15">
    <name type="scientific">Dinoponera quadriceps</name>
    <name type="common">South American ant</name>
    <dbReference type="NCBI Taxonomy" id="609295"/>
    <lineage>
        <taxon>Eukaryota</taxon>
        <taxon>Metazoa</taxon>
        <taxon>Ecdysozoa</taxon>
        <taxon>Arthropoda</taxon>
        <taxon>Hexapoda</taxon>
        <taxon>Insecta</taxon>
        <taxon>Pterygota</taxon>
        <taxon>Neoptera</taxon>
        <taxon>Endopterygota</taxon>
        <taxon>Hymenoptera</taxon>
        <taxon>Apocrita</taxon>
        <taxon>Aculeata</taxon>
        <taxon>Formicoidea</taxon>
        <taxon>Formicidae</taxon>
        <taxon>Ponerinae</taxon>
        <taxon>Ponerini</taxon>
        <taxon>Dinoponera</taxon>
    </lineage>
</organism>
<evidence type="ECO:0000256" key="2">
    <source>
        <dbReference type="ARBA" id="ARBA00007193"/>
    </source>
</evidence>
<evidence type="ECO:0000256" key="9">
    <source>
        <dbReference type="ARBA" id="ARBA00023136"/>
    </source>
</evidence>
<evidence type="ECO:0000313" key="15">
    <source>
        <dbReference type="RefSeq" id="XP_014470576.1"/>
    </source>
</evidence>
<dbReference type="PRINTS" id="PR01078">
    <property type="entry name" value="AMINACHANNEL"/>
</dbReference>
<dbReference type="PANTHER" id="PTHR11690:SF288">
    <property type="entry name" value="AMILORIDE-SENSITIVE NA+ CHANNEL-RELATED"/>
    <property type="match status" value="1"/>
</dbReference>
<keyword evidence="9 13" id="KW-0472">Membrane</keyword>
<dbReference type="RefSeq" id="XP_014470576.1">
    <property type="nucleotide sequence ID" value="XM_014615090.1"/>
</dbReference>
<keyword evidence="5 12" id="KW-0812">Transmembrane</keyword>
<comment type="similarity">
    <text evidence="2 12">Belongs to the amiloride-sensitive sodium channel (TC 1.A.6) family.</text>
</comment>
<keyword evidence="8 12" id="KW-0406">Ion transport</keyword>
<keyword evidence="11 12" id="KW-0407">Ion channel</keyword>
<dbReference type="OrthoDB" id="6436100at2759"/>
<evidence type="ECO:0000256" key="5">
    <source>
        <dbReference type="ARBA" id="ARBA00022692"/>
    </source>
</evidence>
<dbReference type="PANTHER" id="PTHR11690">
    <property type="entry name" value="AMILORIDE-SENSITIVE SODIUM CHANNEL-RELATED"/>
    <property type="match status" value="1"/>
</dbReference>
<feature type="transmembrane region" description="Helical" evidence="13">
    <location>
        <begin position="43"/>
        <end position="63"/>
    </location>
</feature>
<feature type="transmembrane region" description="Helical" evidence="13">
    <location>
        <begin position="452"/>
        <end position="477"/>
    </location>
</feature>
<protein>
    <submittedName>
        <fullName evidence="15">Sodium channel protein Nach-like</fullName>
    </submittedName>
</protein>
<dbReference type="Pfam" id="PF00858">
    <property type="entry name" value="ASC"/>
    <property type="match status" value="1"/>
</dbReference>
<dbReference type="KEGG" id="dqu:106742286"/>
<sequence>MFLTVAKDALRTLAKVYREFSVESTIHGFKYTILAKTRLERSVWVIILLVSFLAAGRMASLFYERHQSASMSTLVISTQYSTSMLELPAITLCHGGIAMTHKVVPYLTSQKRIYMPHGLTRFDFERSLRYLREAIYPKNYFPDQLDQLQHILSANRLSLLDLFGNVNPNCSDFLLLCQLEGQTVPCSRLIEPVVTYYGICCAFNYEFSRGNLQSSTKLLKRRRSAKVGSHFVLSLLMRSYPSEDRAASVMFGDGVKVLVHERSTYPSPKAVEFTAAANHETIAQLDGTVLSSTAEVLELSARRCSTSGPQDPRPYRSDNCQIECRDSAVWKLCGCTPLSAAPAVTATQRAAQPCDLTHIPCLARAILRTHSVVEQDPRCTCLPDCEGTTYKVALASAPLNAAQHCPRPFYKKVLQYENVTALHLTFAGQMAMLQQRKLVLSNINLLSSLGGVFGLFLGCSIISVIEILYFFCISFVVKFKEARKQRNISLSLSSLGEKHN</sequence>
<evidence type="ECO:0000256" key="11">
    <source>
        <dbReference type="ARBA" id="ARBA00023303"/>
    </source>
</evidence>
<proteinExistence type="inferred from homology"/>
<dbReference type="GeneID" id="106742286"/>
<evidence type="ECO:0000256" key="1">
    <source>
        <dbReference type="ARBA" id="ARBA00004141"/>
    </source>
</evidence>
<dbReference type="Gene3D" id="2.60.470.10">
    <property type="entry name" value="Acid-sensing ion channels like domains"/>
    <property type="match status" value="1"/>
</dbReference>
<dbReference type="GO" id="GO:0015280">
    <property type="term" value="F:ligand-gated sodium channel activity"/>
    <property type="evidence" value="ECO:0007669"/>
    <property type="project" value="TreeGrafter"/>
</dbReference>
<evidence type="ECO:0000256" key="4">
    <source>
        <dbReference type="ARBA" id="ARBA00022461"/>
    </source>
</evidence>
<keyword evidence="4 12" id="KW-0894">Sodium channel</keyword>